<dbReference type="PANTHER" id="PTHR42844">
    <property type="entry name" value="DIHYDRONEOPTERIN ALDOLASE 1-RELATED"/>
    <property type="match status" value="1"/>
</dbReference>
<evidence type="ECO:0000313" key="10">
    <source>
        <dbReference type="EMBL" id="PPE74884.1"/>
    </source>
</evidence>
<sequence length="124" mass="13739">MDKIFLRGLEVETIIGIHAWEQRAPRPLILDLEMGTDIREAASSDQVRDAIDYAAVSAAVVKFVSETQVGLLETLAERLARQLFQQFPILSLRLAINKPGAVPGVKAMGVEIDRRREDYAACGF</sequence>
<name>A0A2S5TIS3_9GAMM</name>
<dbReference type="OrthoDB" id="9810587at2"/>
<evidence type="ECO:0000256" key="5">
    <source>
        <dbReference type="ARBA" id="ARBA00022909"/>
    </source>
</evidence>
<dbReference type="Pfam" id="PF02152">
    <property type="entry name" value="FolB"/>
    <property type="match status" value="1"/>
</dbReference>
<dbReference type="CDD" id="cd00534">
    <property type="entry name" value="DHNA_DHNTPE"/>
    <property type="match status" value="1"/>
</dbReference>
<dbReference type="InterPro" id="IPR043133">
    <property type="entry name" value="GTP-CH-I_C/QueF"/>
</dbReference>
<keyword evidence="6" id="KW-0413">Isomerase</keyword>
<comment type="similarity">
    <text evidence="4 8">Belongs to the DHNA family.</text>
</comment>
<evidence type="ECO:0000256" key="2">
    <source>
        <dbReference type="ARBA" id="ARBA00001353"/>
    </source>
</evidence>
<dbReference type="NCBIfam" id="TIGR00526">
    <property type="entry name" value="folB_dom"/>
    <property type="match status" value="1"/>
</dbReference>
<dbReference type="Proteomes" id="UP000238220">
    <property type="component" value="Unassembled WGS sequence"/>
</dbReference>
<reference evidence="10 11" key="1">
    <citation type="submission" date="2018-02" db="EMBL/GenBank/DDBJ databases">
        <title>Genome sequencing of Solimonas sp. HR-BB.</title>
        <authorList>
            <person name="Lee Y."/>
            <person name="Jeon C.O."/>
        </authorList>
    </citation>
    <scope>NUCLEOTIDE SEQUENCE [LARGE SCALE GENOMIC DNA]</scope>
    <source>
        <strain evidence="10 11">HR-BB</strain>
    </source>
</reference>
<comment type="catalytic activity">
    <reaction evidence="1">
        <text>7,8-dihydroneopterin = 7,8-dihydromonapterin</text>
        <dbReference type="Rhea" id="RHEA:45328"/>
        <dbReference type="ChEBI" id="CHEBI:17001"/>
        <dbReference type="ChEBI" id="CHEBI:71175"/>
        <dbReference type="EC" id="5.1.99.8"/>
    </reaction>
</comment>
<dbReference type="NCBIfam" id="TIGR00525">
    <property type="entry name" value="folB"/>
    <property type="match status" value="1"/>
</dbReference>
<dbReference type="EC" id="4.1.2.25" evidence="8"/>
<comment type="caution">
    <text evidence="10">The sequence shown here is derived from an EMBL/GenBank/DDBJ whole genome shotgun (WGS) entry which is preliminary data.</text>
</comment>
<dbReference type="FunFam" id="3.30.1130.10:FF:000002">
    <property type="entry name" value="7,8-dihydroneopterin aldolase"/>
    <property type="match status" value="1"/>
</dbReference>
<dbReference type="GO" id="GO:0046654">
    <property type="term" value="P:tetrahydrofolate biosynthetic process"/>
    <property type="evidence" value="ECO:0007669"/>
    <property type="project" value="UniProtKB-UniRule"/>
</dbReference>
<evidence type="ECO:0000256" key="8">
    <source>
        <dbReference type="RuleBase" id="RU362079"/>
    </source>
</evidence>
<dbReference type="PANTHER" id="PTHR42844:SF1">
    <property type="entry name" value="DIHYDRONEOPTERIN ALDOLASE 1-RELATED"/>
    <property type="match status" value="1"/>
</dbReference>
<gene>
    <name evidence="10" type="primary">folB</name>
    <name evidence="10" type="ORF">C3942_04195</name>
</gene>
<dbReference type="UniPathway" id="UPA00077">
    <property type="reaction ID" value="UER00154"/>
</dbReference>
<evidence type="ECO:0000256" key="6">
    <source>
        <dbReference type="ARBA" id="ARBA00023235"/>
    </source>
</evidence>
<dbReference type="GO" id="GO:0004150">
    <property type="term" value="F:dihydroneopterin aldolase activity"/>
    <property type="evidence" value="ECO:0007669"/>
    <property type="project" value="UniProtKB-UniRule"/>
</dbReference>
<proteinExistence type="inferred from homology"/>
<dbReference type="AlphaFoldDB" id="A0A2S5TIS3"/>
<evidence type="ECO:0000256" key="3">
    <source>
        <dbReference type="ARBA" id="ARBA00005013"/>
    </source>
</evidence>
<comment type="function">
    <text evidence="8">Catalyzes the conversion of 7,8-dihydroneopterin to 6-hydroxymethyl-7,8-dihydropterin.</text>
</comment>
<comment type="catalytic activity">
    <reaction evidence="2 8">
        <text>7,8-dihydroneopterin = 6-hydroxymethyl-7,8-dihydropterin + glycolaldehyde</text>
        <dbReference type="Rhea" id="RHEA:10540"/>
        <dbReference type="ChEBI" id="CHEBI:17001"/>
        <dbReference type="ChEBI" id="CHEBI:17071"/>
        <dbReference type="ChEBI" id="CHEBI:44841"/>
        <dbReference type="EC" id="4.1.2.25"/>
    </reaction>
</comment>
<dbReference type="GO" id="GO:0046656">
    <property type="term" value="P:folic acid biosynthetic process"/>
    <property type="evidence" value="ECO:0007669"/>
    <property type="project" value="UniProtKB-UniRule"/>
</dbReference>
<dbReference type="Gene3D" id="3.30.1130.10">
    <property type="match status" value="1"/>
</dbReference>
<protein>
    <recommendedName>
        <fullName evidence="8">7,8-dihydroneopterin aldolase</fullName>
        <ecNumber evidence="8">4.1.2.25</ecNumber>
    </recommendedName>
</protein>
<dbReference type="RefSeq" id="WP_104229111.1">
    <property type="nucleotide sequence ID" value="NZ_PSNW01000002.1"/>
</dbReference>
<dbReference type="InterPro" id="IPR006157">
    <property type="entry name" value="FolB_dom"/>
</dbReference>
<organism evidence="10 11">
    <name type="scientific">Solimonas fluminis</name>
    <dbReference type="NCBI Taxonomy" id="2086571"/>
    <lineage>
        <taxon>Bacteria</taxon>
        <taxon>Pseudomonadati</taxon>
        <taxon>Pseudomonadota</taxon>
        <taxon>Gammaproteobacteria</taxon>
        <taxon>Nevskiales</taxon>
        <taxon>Nevskiaceae</taxon>
        <taxon>Solimonas</taxon>
    </lineage>
</organism>
<evidence type="ECO:0000256" key="1">
    <source>
        <dbReference type="ARBA" id="ARBA00000693"/>
    </source>
</evidence>
<dbReference type="SMART" id="SM00905">
    <property type="entry name" value="FolB"/>
    <property type="match status" value="1"/>
</dbReference>
<keyword evidence="5 8" id="KW-0289">Folate biosynthesis</keyword>
<keyword evidence="11" id="KW-1185">Reference proteome</keyword>
<dbReference type="GO" id="GO:0005737">
    <property type="term" value="C:cytoplasm"/>
    <property type="evidence" value="ECO:0007669"/>
    <property type="project" value="TreeGrafter"/>
</dbReference>
<evidence type="ECO:0000256" key="7">
    <source>
        <dbReference type="ARBA" id="ARBA00023239"/>
    </source>
</evidence>
<feature type="domain" description="Dihydroneopterin aldolase/epimerase" evidence="9">
    <location>
        <begin position="4"/>
        <end position="114"/>
    </location>
</feature>
<dbReference type="GO" id="GO:0016853">
    <property type="term" value="F:isomerase activity"/>
    <property type="evidence" value="ECO:0007669"/>
    <property type="project" value="UniProtKB-KW"/>
</dbReference>
<dbReference type="InterPro" id="IPR006156">
    <property type="entry name" value="Dihydroneopterin_aldolase"/>
</dbReference>
<keyword evidence="7 8" id="KW-0456">Lyase</keyword>
<comment type="pathway">
    <text evidence="3 8">Cofactor biosynthesis; tetrahydrofolate biosynthesis; 2-amino-4-hydroxy-6-hydroxymethyl-7,8-dihydropteridine diphosphate from 7,8-dihydroneopterin triphosphate: step 3/4.</text>
</comment>
<evidence type="ECO:0000313" key="11">
    <source>
        <dbReference type="Proteomes" id="UP000238220"/>
    </source>
</evidence>
<evidence type="ECO:0000256" key="4">
    <source>
        <dbReference type="ARBA" id="ARBA00005708"/>
    </source>
</evidence>
<dbReference type="SUPFAM" id="SSF55620">
    <property type="entry name" value="Tetrahydrobiopterin biosynthesis enzymes-like"/>
    <property type="match status" value="1"/>
</dbReference>
<evidence type="ECO:0000259" key="9">
    <source>
        <dbReference type="SMART" id="SM00905"/>
    </source>
</evidence>
<dbReference type="EMBL" id="PSNW01000002">
    <property type="protein sequence ID" value="PPE74884.1"/>
    <property type="molecule type" value="Genomic_DNA"/>
</dbReference>
<accession>A0A2S5TIS3</accession>